<dbReference type="AlphaFoldDB" id="A0A183B7R2"/>
<dbReference type="EMBL" id="UZAN01059954">
    <property type="protein sequence ID" value="VDP92519.1"/>
    <property type="molecule type" value="Genomic_DNA"/>
</dbReference>
<organism evidence="3">
    <name type="scientific">Echinostoma caproni</name>
    <dbReference type="NCBI Taxonomy" id="27848"/>
    <lineage>
        <taxon>Eukaryota</taxon>
        <taxon>Metazoa</taxon>
        <taxon>Spiralia</taxon>
        <taxon>Lophotrochozoa</taxon>
        <taxon>Platyhelminthes</taxon>
        <taxon>Trematoda</taxon>
        <taxon>Digenea</taxon>
        <taxon>Plagiorchiida</taxon>
        <taxon>Echinostomata</taxon>
        <taxon>Echinostomatoidea</taxon>
        <taxon>Echinostomatidae</taxon>
        <taxon>Echinostoma</taxon>
    </lineage>
</organism>
<dbReference type="WBParaSite" id="ECPE_0001528701-mRNA-1">
    <property type="protein sequence ID" value="ECPE_0001528701-mRNA-1"/>
    <property type="gene ID" value="ECPE_0001528701"/>
</dbReference>
<evidence type="ECO:0000313" key="3">
    <source>
        <dbReference type="WBParaSite" id="ECPE_0001528701-mRNA-1"/>
    </source>
</evidence>
<evidence type="ECO:0000313" key="1">
    <source>
        <dbReference type="EMBL" id="VDP92519.1"/>
    </source>
</evidence>
<accession>A0A183B7R2</accession>
<dbReference type="Pfam" id="PF13246">
    <property type="entry name" value="Cation_ATPase"/>
    <property type="match status" value="1"/>
</dbReference>
<dbReference type="InterPro" id="IPR023299">
    <property type="entry name" value="ATPase_P-typ_cyto_dom_N"/>
</dbReference>
<dbReference type="Proteomes" id="UP000272942">
    <property type="component" value="Unassembled WGS sequence"/>
</dbReference>
<dbReference type="Gene3D" id="3.40.1110.10">
    <property type="entry name" value="Calcium-transporting ATPase, cytoplasmic domain N"/>
    <property type="match status" value="1"/>
</dbReference>
<name>A0A183B7R2_9TREM</name>
<proteinExistence type="predicted"/>
<dbReference type="GO" id="GO:0045332">
    <property type="term" value="P:phospholipid translocation"/>
    <property type="evidence" value="ECO:0007669"/>
    <property type="project" value="TreeGrafter"/>
</dbReference>
<dbReference type="GO" id="GO:0000166">
    <property type="term" value="F:nucleotide binding"/>
    <property type="evidence" value="ECO:0007669"/>
    <property type="project" value="InterPro"/>
</dbReference>
<sequence>MLPYDLVSRIASHEAALVKAARAMGYVFTTRTPTGVSIKLGDLELHYEVLQVLEFTSFRKRMGVVVREPSGRILVMVKGAVRQSFISVWRWCSLEYPFILVVSLTPKHLIINGKLCVAAIHAALMAFNC</sequence>
<dbReference type="GO" id="GO:0140326">
    <property type="term" value="F:ATPase-coupled intramembrane lipid transporter activity"/>
    <property type="evidence" value="ECO:0007669"/>
    <property type="project" value="TreeGrafter"/>
</dbReference>
<keyword evidence="2" id="KW-1185">Reference proteome</keyword>
<reference evidence="3" key="1">
    <citation type="submission" date="2016-06" db="UniProtKB">
        <authorList>
            <consortium name="WormBaseParasite"/>
        </authorList>
    </citation>
    <scope>IDENTIFICATION</scope>
</reference>
<reference evidence="1 2" key="2">
    <citation type="submission" date="2018-11" db="EMBL/GenBank/DDBJ databases">
        <authorList>
            <consortium name="Pathogen Informatics"/>
        </authorList>
    </citation>
    <scope>NUCLEOTIDE SEQUENCE [LARGE SCALE GENOMIC DNA]</scope>
    <source>
        <strain evidence="1 2">Egypt</strain>
    </source>
</reference>
<dbReference type="SUPFAM" id="SSF81660">
    <property type="entry name" value="Metal cation-transporting ATPase, ATP-binding domain N"/>
    <property type="match status" value="1"/>
</dbReference>
<dbReference type="OrthoDB" id="377733at2759"/>
<dbReference type="PANTHER" id="PTHR24092">
    <property type="entry name" value="PROBABLE PHOSPHOLIPID-TRANSPORTING ATPASE"/>
    <property type="match status" value="1"/>
</dbReference>
<protein>
    <submittedName>
        <fullName evidence="3">THUMP domain-containing protein</fullName>
    </submittedName>
</protein>
<evidence type="ECO:0000313" key="2">
    <source>
        <dbReference type="Proteomes" id="UP000272942"/>
    </source>
</evidence>
<dbReference type="GO" id="GO:0005886">
    <property type="term" value="C:plasma membrane"/>
    <property type="evidence" value="ECO:0007669"/>
    <property type="project" value="TreeGrafter"/>
</dbReference>
<gene>
    <name evidence="1" type="ORF">ECPE_LOCUS15247</name>
</gene>